<evidence type="ECO:0000313" key="3">
    <source>
        <dbReference type="Proteomes" id="UP000002943"/>
    </source>
</evidence>
<name>E3BKC8_9VIBR</name>
<dbReference type="Pfam" id="PF09313">
    <property type="entry name" value="TehB-like"/>
    <property type="match status" value="1"/>
</dbReference>
<keyword evidence="3" id="KW-1185">Reference proteome</keyword>
<protein>
    <recommendedName>
        <fullName evidence="1">TehB/YeaR-like domain-containing protein</fullName>
    </recommendedName>
</protein>
<reference evidence="2 3" key="1">
    <citation type="journal article" date="2012" name="Int. J. Syst. Evol. Microbiol.">
        <title>Vibrio caribbeanicus sp. nov., isolated from the marine sponge Scleritoderma cyanea.</title>
        <authorList>
            <person name="Hoffmann M."/>
            <person name="Monday S.R."/>
            <person name="Allard M.W."/>
            <person name="Strain E.A."/>
            <person name="Whittaker P."/>
            <person name="Naum M."/>
            <person name="McCarthy P.J."/>
            <person name="Lopez J.V."/>
            <person name="Fischer M."/>
            <person name="Brown E.W."/>
        </authorList>
    </citation>
    <scope>NUCLEOTIDE SEQUENCE [LARGE SCALE GENOMIC DNA]</scope>
    <source>
        <strain evidence="2 3">ATCC BAA-2122</strain>
    </source>
</reference>
<proteinExistence type="predicted"/>
<accession>E3BKC8</accession>
<gene>
    <name evidence="2" type="ORF">VIBC2010_05024</name>
</gene>
<dbReference type="InterPro" id="IPR014710">
    <property type="entry name" value="RmlC-like_jellyroll"/>
</dbReference>
<comment type="caution">
    <text evidence="2">The sequence shown here is derived from an EMBL/GenBank/DDBJ whole genome shotgun (WGS) entry which is preliminary data.</text>
</comment>
<dbReference type="eggNOG" id="COG3615">
    <property type="taxonomic scope" value="Bacteria"/>
</dbReference>
<dbReference type="RefSeq" id="WP_009601491.1">
    <property type="nucleotide sequence ID" value="NZ_AEIU01000074.1"/>
</dbReference>
<dbReference type="AlphaFoldDB" id="E3BKC8"/>
<dbReference type="EMBL" id="AEIU01000074">
    <property type="protein sequence ID" value="EFP96513.1"/>
    <property type="molecule type" value="Genomic_DNA"/>
</dbReference>
<dbReference type="Gene3D" id="2.60.120.10">
    <property type="entry name" value="Jelly Rolls"/>
    <property type="match status" value="1"/>
</dbReference>
<feature type="domain" description="TehB/YeaR-like" evidence="1">
    <location>
        <begin position="14"/>
        <end position="93"/>
    </location>
</feature>
<evidence type="ECO:0000313" key="2">
    <source>
        <dbReference type="EMBL" id="EFP96513.1"/>
    </source>
</evidence>
<dbReference type="InterPro" id="IPR015392">
    <property type="entry name" value="TehB/YeaR-like_dom"/>
</dbReference>
<organism evidence="2 3">
    <name type="scientific">Vibrio caribbeanicus ATCC BAA-2122</name>
    <dbReference type="NCBI Taxonomy" id="796620"/>
    <lineage>
        <taxon>Bacteria</taxon>
        <taxon>Pseudomonadati</taxon>
        <taxon>Pseudomonadota</taxon>
        <taxon>Gammaproteobacteria</taxon>
        <taxon>Vibrionales</taxon>
        <taxon>Vibrionaceae</taxon>
        <taxon>Vibrio</taxon>
    </lineage>
</organism>
<dbReference type="OrthoDB" id="6506618at2"/>
<dbReference type="InterPro" id="IPR014510">
    <property type="entry name" value="Tellurite-R_YeaR"/>
</dbReference>
<dbReference type="Proteomes" id="UP000002943">
    <property type="component" value="Unassembled WGS sequence"/>
</dbReference>
<dbReference type="PIRSF" id="PIRSF020632">
    <property type="entry name" value="YeaR"/>
    <property type="match status" value="1"/>
</dbReference>
<sequence length="101" mass="11575">MNFERIPKEYTIKRSTAFFTPETVPKALLSLHNTAPGVYGQICVMNGTLSYYGFANKDDSHPELTRIIEAGSFTTTPPQYWHRVELSEDAIFNINFWSEPK</sequence>
<dbReference type="SUPFAM" id="SSF51197">
    <property type="entry name" value="Clavaminate synthase-like"/>
    <property type="match status" value="1"/>
</dbReference>
<evidence type="ECO:0000259" key="1">
    <source>
        <dbReference type="Pfam" id="PF09313"/>
    </source>
</evidence>
<dbReference type="STRING" id="796620.VIBC2010_05024"/>